<organism evidence="2 3">
    <name type="scientific">Steinernema glaseri</name>
    <dbReference type="NCBI Taxonomy" id="37863"/>
    <lineage>
        <taxon>Eukaryota</taxon>
        <taxon>Metazoa</taxon>
        <taxon>Ecdysozoa</taxon>
        <taxon>Nematoda</taxon>
        <taxon>Chromadorea</taxon>
        <taxon>Rhabditida</taxon>
        <taxon>Tylenchina</taxon>
        <taxon>Panagrolaimomorpha</taxon>
        <taxon>Strongyloidoidea</taxon>
        <taxon>Steinernematidae</taxon>
        <taxon>Steinernema</taxon>
    </lineage>
</organism>
<evidence type="ECO:0000313" key="3">
    <source>
        <dbReference type="WBParaSite" id="L893_g16666.t1"/>
    </source>
</evidence>
<feature type="region of interest" description="Disordered" evidence="1">
    <location>
        <begin position="58"/>
        <end position="133"/>
    </location>
</feature>
<accession>A0A1I7YIK5</accession>
<evidence type="ECO:0000256" key="1">
    <source>
        <dbReference type="SAM" id="MobiDB-lite"/>
    </source>
</evidence>
<dbReference type="AlphaFoldDB" id="A0A1I7YIK5"/>
<feature type="region of interest" description="Disordered" evidence="1">
    <location>
        <begin position="1"/>
        <end position="26"/>
    </location>
</feature>
<sequence>MKLHKEQIPESPPSPAIVQSDDDEEAPNVWQQQLLVHLQDLQQQQRDDYNRLRQLTVNIPVTNAPRDSPTNSNRTPVGGLLVTAPHDMESRASSPGPVHADHPVSAQSSPALARRPPFDHSPDRDRPDGGSTV</sequence>
<proteinExistence type="predicted"/>
<keyword evidence="2" id="KW-1185">Reference proteome</keyword>
<evidence type="ECO:0000313" key="2">
    <source>
        <dbReference type="Proteomes" id="UP000095287"/>
    </source>
</evidence>
<feature type="compositionally biased region" description="Basic and acidic residues" evidence="1">
    <location>
        <begin position="116"/>
        <end position="133"/>
    </location>
</feature>
<reference evidence="3" key="1">
    <citation type="submission" date="2016-11" db="UniProtKB">
        <authorList>
            <consortium name="WormBaseParasite"/>
        </authorList>
    </citation>
    <scope>IDENTIFICATION</scope>
</reference>
<dbReference type="WBParaSite" id="L893_g16666.t1">
    <property type="protein sequence ID" value="L893_g16666.t1"/>
    <property type="gene ID" value="L893_g16666"/>
</dbReference>
<name>A0A1I7YIK5_9BILA</name>
<dbReference type="Proteomes" id="UP000095287">
    <property type="component" value="Unplaced"/>
</dbReference>
<protein>
    <submittedName>
        <fullName evidence="3">Serine/threonine-protein kinase mig-15</fullName>
    </submittedName>
</protein>